<feature type="domain" description="TdIF1 C-terminal" evidence="1">
    <location>
        <begin position="10"/>
        <end position="106"/>
    </location>
</feature>
<gene>
    <name evidence="3" type="primary">20196278</name>
    <name evidence="2" type="ORF">HELRODRAFT_135237</name>
</gene>
<keyword evidence="4" id="KW-1185">Reference proteome</keyword>
<dbReference type="PANTHER" id="PTHR23399">
    <property type="entry name" value="DEOXYNUCLEOTIDYLTRANSFERASE TERMINAL-INTERACTING PROTEIN 1"/>
    <property type="match status" value="1"/>
</dbReference>
<reference evidence="3" key="3">
    <citation type="submission" date="2015-06" db="UniProtKB">
        <authorList>
            <consortium name="EnsemblMetazoa"/>
        </authorList>
    </citation>
    <scope>IDENTIFICATION</scope>
</reference>
<dbReference type="OrthoDB" id="5860246at2759"/>
<dbReference type="KEGG" id="hro:HELRODRAFT_135237"/>
<dbReference type="HOGENOM" id="CLU_140121_0_0_1"/>
<dbReference type="Proteomes" id="UP000015101">
    <property type="component" value="Unassembled WGS sequence"/>
</dbReference>
<dbReference type="InterPro" id="IPR049121">
    <property type="entry name" value="TdIF1_C"/>
</dbReference>
<protein>
    <recommendedName>
        <fullName evidence="1">TdIF1 C-terminal domain-containing protein</fullName>
    </recommendedName>
</protein>
<evidence type="ECO:0000313" key="2">
    <source>
        <dbReference type="EMBL" id="ESN98814.1"/>
    </source>
</evidence>
<dbReference type="EMBL" id="KB097143">
    <property type="protein sequence ID" value="ESN98814.1"/>
    <property type="molecule type" value="Genomic_DNA"/>
</dbReference>
<reference evidence="2 4" key="2">
    <citation type="journal article" date="2013" name="Nature">
        <title>Insights into bilaterian evolution from three spiralian genomes.</title>
        <authorList>
            <person name="Simakov O."/>
            <person name="Marletaz F."/>
            <person name="Cho S.J."/>
            <person name="Edsinger-Gonzales E."/>
            <person name="Havlak P."/>
            <person name="Hellsten U."/>
            <person name="Kuo D.H."/>
            <person name="Larsson T."/>
            <person name="Lv J."/>
            <person name="Arendt D."/>
            <person name="Savage R."/>
            <person name="Osoegawa K."/>
            <person name="de Jong P."/>
            <person name="Grimwood J."/>
            <person name="Chapman J.A."/>
            <person name="Shapiro H."/>
            <person name="Aerts A."/>
            <person name="Otillar R.P."/>
            <person name="Terry A.Y."/>
            <person name="Boore J.L."/>
            <person name="Grigoriev I.V."/>
            <person name="Lindberg D.R."/>
            <person name="Seaver E.C."/>
            <person name="Weisblat D.A."/>
            <person name="Putnam N.H."/>
            <person name="Rokhsar D.S."/>
        </authorList>
    </citation>
    <scope>NUCLEOTIDE SEQUENCE</scope>
</reference>
<dbReference type="InterPro" id="IPR026064">
    <property type="entry name" value="TdIF1"/>
</dbReference>
<evidence type="ECO:0000259" key="1">
    <source>
        <dbReference type="Pfam" id="PF21229"/>
    </source>
</evidence>
<organism evidence="3 4">
    <name type="scientific">Helobdella robusta</name>
    <name type="common">Californian leech</name>
    <dbReference type="NCBI Taxonomy" id="6412"/>
    <lineage>
        <taxon>Eukaryota</taxon>
        <taxon>Metazoa</taxon>
        <taxon>Spiralia</taxon>
        <taxon>Lophotrochozoa</taxon>
        <taxon>Annelida</taxon>
        <taxon>Clitellata</taxon>
        <taxon>Hirudinea</taxon>
        <taxon>Rhynchobdellida</taxon>
        <taxon>Glossiphoniidae</taxon>
        <taxon>Helobdella</taxon>
    </lineage>
</organism>
<dbReference type="CTD" id="20196278"/>
<dbReference type="eggNOG" id="KOG4801">
    <property type="taxonomic scope" value="Eukaryota"/>
</dbReference>
<dbReference type="EnsemblMetazoa" id="HelroT135237">
    <property type="protein sequence ID" value="HelroP135237"/>
    <property type="gene ID" value="HelroG135237"/>
</dbReference>
<dbReference type="GeneID" id="20196278"/>
<dbReference type="EMBL" id="AMQM01001060">
    <property type="status" value="NOT_ANNOTATED_CDS"/>
    <property type="molecule type" value="Genomic_DNA"/>
</dbReference>
<accession>T1EI78</accession>
<reference evidence="4" key="1">
    <citation type="submission" date="2012-12" db="EMBL/GenBank/DDBJ databases">
        <authorList>
            <person name="Hellsten U."/>
            <person name="Grimwood J."/>
            <person name="Chapman J.A."/>
            <person name="Shapiro H."/>
            <person name="Aerts A."/>
            <person name="Otillar R.P."/>
            <person name="Terry A.Y."/>
            <person name="Boore J.L."/>
            <person name="Simakov O."/>
            <person name="Marletaz F."/>
            <person name="Cho S.-J."/>
            <person name="Edsinger-Gonzales E."/>
            <person name="Havlak P."/>
            <person name="Kuo D.-H."/>
            <person name="Larsson T."/>
            <person name="Lv J."/>
            <person name="Arendt D."/>
            <person name="Savage R."/>
            <person name="Osoegawa K."/>
            <person name="de Jong P."/>
            <person name="Lindberg D.R."/>
            <person name="Seaver E.C."/>
            <person name="Weisblat D.A."/>
            <person name="Putnam N.H."/>
            <person name="Grigoriev I.V."/>
            <person name="Rokhsar D.S."/>
        </authorList>
    </citation>
    <scope>NUCLEOTIDE SEQUENCE</scope>
</reference>
<sequence length="116" mass="13410">QWNPKRLTAETEFIMGSKANKALGLGATRGRVYMKHPDLFKYTSDQDDKQWLVENRYMSATGGKTYILILDDIRELAHTDEYRDCPGLALNELVGFTVPIRMIKKMQDHMNSQRTD</sequence>
<proteinExistence type="predicted"/>
<dbReference type="Pfam" id="PF21229">
    <property type="entry name" value="TdIF1_2nd"/>
    <property type="match status" value="1"/>
</dbReference>
<evidence type="ECO:0000313" key="3">
    <source>
        <dbReference type="EnsemblMetazoa" id="HelroP135237"/>
    </source>
</evidence>
<dbReference type="PANTHER" id="PTHR23399:SF2">
    <property type="entry name" value="DEOXYNUCLEOTIDYLTRANSFERASE TERMINAL-INTERACTING PROTEIN 1"/>
    <property type="match status" value="1"/>
</dbReference>
<dbReference type="STRING" id="6412.T1EI78"/>
<dbReference type="OMA" id="FIHIFHR"/>
<evidence type="ECO:0000313" key="4">
    <source>
        <dbReference type="Proteomes" id="UP000015101"/>
    </source>
</evidence>
<name>T1EI78_HELRO</name>
<dbReference type="RefSeq" id="XP_009022773.1">
    <property type="nucleotide sequence ID" value="XM_009024525.1"/>
</dbReference>
<dbReference type="AlphaFoldDB" id="T1EI78"/>
<dbReference type="GO" id="GO:0003677">
    <property type="term" value="F:DNA binding"/>
    <property type="evidence" value="ECO:0007669"/>
    <property type="project" value="InterPro"/>
</dbReference>
<dbReference type="InParanoid" id="T1EI78"/>